<gene>
    <name evidence="3" type="ORF">QTG54_012307</name>
</gene>
<dbReference type="EC" id="2.7.11.-" evidence="3"/>
<feature type="region of interest" description="Disordered" evidence="1">
    <location>
        <begin position="121"/>
        <end position="150"/>
    </location>
</feature>
<name>A0AAD8Y003_9STRA</name>
<evidence type="ECO:0000256" key="1">
    <source>
        <dbReference type="SAM" id="MobiDB-lite"/>
    </source>
</evidence>
<dbReference type="PANTHER" id="PTHR44167:SF30">
    <property type="entry name" value="PHOSPHORYLASE KINASE"/>
    <property type="match status" value="1"/>
</dbReference>
<dbReference type="GO" id="GO:0005634">
    <property type="term" value="C:nucleus"/>
    <property type="evidence" value="ECO:0007669"/>
    <property type="project" value="TreeGrafter"/>
</dbReference>
<evidence type="ECO:0000313" key="3">
    <source>
        <dbReference type="EMBL" id="KAK1736862.1"/>
    </source>
</evidence>
<dbReference type="InterPro" id="IPR000719">
    <property type="entry name" value="Prot_kinase_dom"/>
</dbReference>
<evidence type="ECO:0000313" key="4">
    <source>
        <dbReference type="Proteomes" id="UP001224775"/>
    </source>
</evidence>
<dbReference type="SUPFAM" id="SSF56112">
    <property type="entry name" value="Protein kinase-like (PK-like)"/>
    <property type="match status" value="1"/>
</dbReference>
<dbReference type="Pfam" id="PF00069">
    <property type="entry name" value="Pkinase"/>
    <property type="match status" value="1"/>
</dbReference>
<dbReference type="PROSITE" id="PS00109">
    <property type="entry name" value="PROTEIN_KINASE_TYR"/>
    <property type="match status" value="1"/>
</dbReference>
<accession>A0AAD8Y003</accession>
<dbReference type="GO" id="GO:0044773">
    <property type="term" value="P:mitotic DNA damage checkpoint signaling"/>
    <property type="evidence" value="ECO:0007669"/>
    <property type="project" value="TreeGrafter"/>
</dbReference>
<organism evidence="3 4">
    <name type="scientific">Skeletonema marinoi</name>
    <dbReference type="NCBI Taxonomy" id="267567"/>
    <lineage>
        <taxon>Eukaryota</taxon>
        <taxon>Sar</taxon>
        <taxon>Stramenopiles</taxon>
        <taxon>Ochrophyta</taxon>
        <taxon>Bacillariophyta</taxon>
        <taxon>Coscinodiscophyceae</taxon>
        <taxon>Thalassiosirophycidae</taxon>
        <taxon>Thalassiosirales</taxon>
        <taxon>Skeletonemataceae</taxon>
        <taxon>Skeletonema</taxon>
        <taxon>Skeletonema marinoi-dohrnii complex</taxon>
    </lineage>
</organism>
<feature type="domain" description="Protein kinase" evidence="2">
    <location>
        <begin position="1"/>
        <end position="335"/>
    </location>
</feature>
<dbReference type="SMART" id="SM00220">
    <property type="entry name" value="S_TKc"/>
    <property type="match status" value="1"/>
</dbReference>
<dbReference type="GO" id="GO:0005524">
    <property type="term" value="F:ATP binding"/>
    <property type="evidence" value="ECO:0007669"/>
    <property type="project" value="InterPro"/>
</dbReference>
<proteinExistence type="predicted"/>
<dbReference type="InterPro" id="IPR008266">
    <property type="entry name" value="Tyr_kinase_AS"/>
</dbReference>
<dbReference type="PROSITE" id="PS50011">
    <property type="entry name" value="PROTEIN_KINASE_DOM"/>
    <property type="match status" value="1"/>
</dbReference>
<dbReference type="EMBL" id="JATAAI010000027">
    <property type="protein sequence ID" value="KAK1736862.1"/>
    <property type="molecule type" value="Genomic_DNA"/>
</dbReference>
<dbReference type="Proteomes" id="UP001224775">
    <property type="component" value="Unassembled WGS sequence"/>
</dbReference>
<keyword evidence="3" id="KW-0808">Transferase</keyword>
<feature type="compositionally biased region" description="Basic and acidic residues" evidence="1">
    <location>
        <begin position="121"/>
        <end position="141"/>
    </location>
</feature>
<sequence length="383" mass="42580">MRLLQDFPGEDGKDHFIVLSLARGPTLQYVLNKEGGLGLVIAQCIAKQLISAISFLHGHAVIHRDISPANLVVTGAMLQDANWWSDEFDSDGKVLALTNKCKVTLIDFGFAIALTPEDLNEGVKPERHRGGAGKQSDEKYQSRGRGGIPRNLNDSCSRQVLRDLSPLGTRMYVAPEVLSGIKDVVQDIDSSCRRRLKRRKSSTNCTTNYGMVADAYSVGSTIRSKMQTYPSNIISSLSHHIIINLIWIDSHMVTGIPPNQGADEFFAARNNPLKKFVRKMKSRLCGGKSKKTTRTKMYRHPNEFPLDIYEVISELTHYDKSKRCTVRNARNLPWIKGDDVIVGGGSATEEYPCMKTGSPMTFLRFSSTSETHATDSESEKKAQ</sequence>
<dbReference type="AlphaFoldDB" id="A0AAD8Y003"/>
<keyword evidence="4" id="KW-1185">Reference proteome</keyword>
<reference evidence="3" key="1">
    <citation type="submission" date="2023-06" db="EMBL/GenBank/DDBJ databases">
        <title>Survivors Of The Sea: Transcriptome response of Skeletonema marinoi to long-term dormancy.</title>
        <authorList>
            <person name="Pinder M.I.M."/>
            <person name="Kourtchenko O."/>
            <person name="Robertson E.K."/>
            <person name="Larsson T."/>
            <person name="Maumus F."/>
            <person name="Osuna-Cruz C.M."/>
            <person name="Vancaester E."/>
            <person name="Stenow R."/>
            <person name="Vandepoele K."/>
            <person name="Ploug H."/>
            <person name="Bruchert V."/>
            <person name="Godhe A."/>
            <person name="Topel M."/>
        </authorList>
    </citation>
    <scope>NUCLEOTIDE SEQUENCE</scope>
    <source>
        <strain evidence="3">R05AC</strain>
    </source>
</reference>
<comment type="caution">
    <text evidence="3">The sequence shown here is derived from an EMBL/GenBank/DDBJ whole genome shotgun (WGS) entry which is preliminary data.</text>
</comment>
<protein>
    <submittedName>
        <fullName evidence="3">Serine/threonine-protein kinase</fullName>
        <ecNumber evidence="3">2.7.11.-</ecNumber>
    </submittedName>
</protein>
<keyword evidence="3" id="KW-0418">Kinase</keyword>
<dbReference type="Gene3D" id="1.10.510.10">
    <property type="entry name" value="Transferase(Phosphotransferase) domain 1"/>
    <property type="match status" value="1"/>
</dbReference>
<dbReference type="InterPro" id="IPR011009">
    <property type="entry name" value="Kinase-like_dom_sf"/>
</dbReference>
<evidence type="ECO:0000259" key="2">
    <source>
        <dbReference type="PROSITE" id="PS50011"/>
    </source>
</evidence>
<dbReference type="GO" id="GO:0004674">
    <property type="term" value="F:protein serine/threonine kinase activity"/>
    <property type="evidence" value="ECO:0007669"/>
    <property type="project" value="TreeGrafter"/>
</dbReference>
<dbReference type="PANTHER" id="PTHR44167">
    <property type="entry name" value="OVARIAN-SPECIFIC SERINE/THREONINE-PROTEIN KINASE LOK-RELATED"/>
    <property type="match status" value="1"/>
</dbReference>